<protein>
    <submittedName>
        <fullName evidence="1">Uncharacterized protein</fullName>
    </submittedName>
</protein>
<dbReference type="RefSeq" id="XP_040702537.1">
    <property type="nucleotide sequence ID" value="XM_040846979.1"/>
</dbReference>
<name>A0A1L9TH67_9EURO</name>
<dbReference type="GeneID" id="63763052"/>
<dbReference type="Proteomes" id="UP000184356">
    <property type="component" value="Unassembled WGS sequence"/>
</dbReference>
<evidence type="ECO:0000313" key="2">
    <source>
        <dbReference type="Proteomes" id="UP000184356"/>
    </source>
</evidence>
<accession>A0A1L9TH67</accession>
<keyword evidence="2" id="KW-1185">Reference proteome</keyword>
<reference evidence="2" key="1">
    <citation type="journal article" date="2017" name="Genome Biol.">
        <title>Comparative genomics reveals high biological diversity and specific adaptations in the industrially and medically important fungal genus Aspergillus.</title>
        <authorList>
            <person name="de Vries R.P."/>
            <person name="Riley R."/>
            <person name="Wiebenga A."/>
            <person name="Aguilar-Osorio G."/>
            <person name="Amillis S."/>
            <person name="Uchima C.A."/>
            <person name="Anderluh G."/>
            <person name="Asadollahi M."/>
            <person name="Askin M."/>
            <person name="Barry K."/>
            <person name="Battaglia E."/>
            <person name="Bayram O."/>
            <person name="Benocci T."/>
            <person name="Braus-Stromeyer S.A."/>
            <person name="Caldana C."/>
            <person name="Canovas D."/>
            <person name="Cerqueira G.C."/>
            <person name="Chen F."/>
            <person name="Chen W."/>
            <person name="Choi C."/>
            <person name="Clum A."/>
            <person name="Dos Santos R.A."/>
            <person name="Damasio A.R."/>
            <person name="Diallinas G."/>
            <person name="Emri T."/>
            <person name="Fekete E."/>
            <person name="Flipphi M."/>
            <person name="Freyberg S."/>
            <person name="Gallo A."/>
            <person name="Gournas C."/>
            <person name="Habgood R."/>
            <person name="Hainaut M."/>
            <person name="Harispe M.L."/>
            <person name="Henrissat B."/>
            <person name="Hilden K.S."/>
            <person name="Hope R."/>
            <person name="Hossain A."/>
            <person name="Karabika E."/>
            <person name="Karaffa L."/>
            <person name="Karanyi Z."/>
            <person name="Krasevec N."/>
            <person name="Kuo A."/>
            <person name="Kusch H."/>
            <person name="LaButti K."/>
            <person name="Lagendijk E.L."/>
            <person name="Lapidus A."/>
            <person name="Levasseur A."/>
            <person name="Lindquist E."/>
            <person name="Lipzen A."/>
            <person name="Logrieco A.F."/>
            <person name="MacCabe A."/>
            <person name="Maekelae M.R."/>
            <person name="Malavazi I."/>
            <person name="Melin P."/>
            <person name="Meyer V."/>
            <person name="Mielnichuk N."/>
            <person name="Miskei M."/>
            <person name="Molnar A.P."/>
            <person name="Mule G."/>
            <person name="Ngan C.Y."/>
            <person name="Orejas M."/>
            <person name="Orosz E."/>
            <person name="Ouedraogo J.P."/>
            <person name="Overkamp K.M."/>
            <person name="Park H.-S."/>
            <person name="Perrone G."/>
            <person name="Piumi F."/>
            <person name="Punt P.J."/>
            <person name="Ram A.F."/>
            <person name="Ramon A."/>
            <person name="Rauscher S."/>
            <person name="Record E."/>
            <person name="Riano-Pachon D.M."/>
            <person name="Robert V."/>
            <person name="Roehrig J."/>
            <person name="Ruller R."/>
            <person name="Salamov A."/>
            <person name="Salih N.S."/>
            <person name="Samson R.A."/>
            <person name="Sandor E."/>
            <person name="Sanguinetti M."/>
            <person name="Schuetze T."/>
            <person name="Sepcic K."/>
            <person name="Shelest E."/>
            <person name="Sherlock G."/>
            <person name="Sophianopoulou V."/>
            <person name="Squina F.M."/>
            <person name="Sun H."/>
            <person name="Susca A."/>
            <person name="Todd R.B."/>
            <person name="Tsang A."/>
            <person name="Unkles S.E."/>
            <person name="van de Wiele N."/>
            <person name="van Rossen-Uffink D."/>
            <person name="Oliveira J.V."/>
            <person name="Vesth T.C."/>
            <person name="Visser J."/>
            <person name="Yu J.-H."/>
            <person name="Zhou M."/>
            <person name="Andersen M.R."/>
            <person name="Archer D.B."/>
            <person name="Baker S.E."/>
            <person name="Benoit I."/>
            <person name="Brakhage A.A."/>
            <person name="Braus G.H."/>
            <person name="Fischer R."/>
            <person name="Frisvad J.C."/>
            <person name="Goldman G.H."/>
            <person name="Houbraken J."/>
            <person name="Oakley B."/>
            <person name="Pocsi I."/>
            <person name="Scazzocchio C."/>
            <person name="Seiboth B."/>
            <person name="vanKuyk P.A."/>
            <person name="Wortman J."/>
            <person name="Dyer P.S."/>
            <person name="Grigoriev I.V."/>
        </authorList>
    </citation>
    <scope>NUCLEOTIDE SEQUENCE [LARGE SCALE GENOMIC DNA]</scope>
    <source>
        <strain evidence="2">CBS 593.65</strain>
    </source>
</reference>
<proteinExistence type="predicted"/>
<dbReference type="VEuPathDB" id="FungiDB:ASPSYDRAFT_45125"/>
<dbReference type="EMBL" id="KV878586">
    <property type="protein sequence ID" value="OJJ58731.1"/>
    <property type="molecule type" value="Genomic_DNA"/>
</dbReference>
<sequence>MIIASARPRLLGGYSPLSRPLLLLVSIQFSDSPCWPNSSSQFQDIRSQPPALPLSQPRRYHGFITCNSPIPSLALQRAVSVLPSIAVLAFPLVTTRQSLLQWLVRFNFWSKYISDLSALSTSQSHQSHLSPCLA</sequence>
<evidence type="ECO:0000313" key="1">
    <source>
        <dbReference type="EMBL" id="OJJ58731.1"/>
    </source>
</evidence>
<gene>
    <name evidence="1" type="ORF">ASPSYDRAFT_45125</name>
</gene>
<organism evidence="1 2">
    <name type="scientific">Aspergillus sydowii CBS 593.65</name>
    <dbReference type="NCBI Taxonomy" id="1036612"/>
    <lineage>
        <taxon>Eukaryota</taxon>
        <taxon>Fungi</taxon>
        <taxon>Dikarya</taxon>
        <taxon>Ascomycota</taxon>
        <taxon>Pezizomycotina</taxon>
        <taxon>Eurotiomycetes</taxon>
        <taxon>Eurotiomycetidae</taxon>
        <taxon>Eurotiales</taxon>
        <taxon>Aspergillaceae</taxon>
        <taxon>Aspergillus</taxon>
        <taxon>Aspergillus subgen. Nidulantes</taxon>
    </lineage>
</organism>
<dbReference type="AlphaFoldDB" id="A0A1L9TH67"/>